<reference evidence="1 2" key="1">
    <citation type="submission" date="2017-07" db="EMBL/GenBank/DDBJ databases">
        <title>Leptospira spp. isolated from tropical soils.</title>
        <authorList>
            <person name="Thibeaux R."/>
            <person name="Iraola G."/>
            <person name="Ferres I."/>
            <person name="Bierque E."/>
            <person name="Girault D."/>
            <person name="Soupe-Gilbert M.-E."/>
            <person name="Picardeau M."/>
            <person name="Goarant C."/>
        </authorList>
    </citation>
    <scope>NUCLEOTIDE SEQUENCE [LARGE SCALE GENOMIC DNA]</scope>
    <source>
        <strain evidence="1 2">FH4-C-A2</strain>
    </source>
</reference>
<dbReference type="EMBL" id="NPDR01000006">
    <property type="protein sequence ID" value="PJZ48407.1"/>
    <property type="molecule type" value="Genomic_DNA"/>
</dbReference>
<accession>A0A2M9Y9Z2</accession>
<proteinExistence type="predicted"/>
<dbReference type="Proteomes" id="UP000231926">
    <property type="component" value="Unassembled WGS sequence"/>
</dbReference>
<gene>
    <name evidence="1" type="ORF">CH362_14450</name>
</gene>
<organism evidence="1 2">
    <name type="scientific">Leptospira saintgironsiae</name>
    <dbReference type="NCBI Taxonomy" id="2023183"/>
    <lineage>
        <taxon>Bacteria</taxon>
        <taxon>Pseudomonadati</taxon>
        <taxon>Spirochaetota</taxon>
        <taxon>Spirochaetia</taxon>
        <taxon>Leptospirales</taxon>
        <taxon>Leptospiraceae</taxon>
        <taxon>Leptospira</taxon>
    </lineage>
</organism>
<protein>
    <submittedName>
        <fullName evidence="1">Uncharacterized protein</fullName>
    </submittedName>
</protein>
<sequence length="61" mass="7389">MFDDSDSHFLFFSRKKIRFFSLFTRKTIYPFLARKISFSFPFPGCFPTVFRGRDLFVQSME</sequence>
<name>A0A2M9Y9Z2_9LEPT</name>
<keyword evidence="2" id="KW-1185">Reference proteome</keyword>
<dbReference type="AlphaFoldDB" id="A0A2M9Y9Z2"/>
<comment type="caution">
    <text evidence="1">The sequence shown here is derived from an EMBL/GenBank/DDBJ whole genome shotgun (WGS) entry which is preliminary data.</text>
</comment>
<evidence type="ECO:0000313" key="1">
    <source>
        <dbReference type="EMBL" id="PJZ48407.1"/>
    </source>
</evidence>
<evidence type="ECO:0000313" key="2">
    <source>
        <dbReference type="Proteomes" id="UP000231926"/>
    </source>
</evidence>